<dbReference type="GeneID" id="31357766"/>
<dbReference type="InterPro" id="IPR016024">
    <property type="entry name" value="ARM-type_fold"/>
</dbReference>
<feature type="compositionally biased region" description="Polar residues" evidence="1">
    <location>
        <begin position="374"/>
        <end position="387"/>
    </location>
</feature>
<feature type="region of interest" description="Disordered" evidence="1">
    <location>
        <begin position="327"/>
        <end position="397"/>
    </location>
</feature>
<dbReference type="InParanoid" id="D3B1R7"/>
<dbReference type="EMBL" id="ADBJ01000008">
    <property type="protein sequence ID" value="EFA85241.1"/>
    <property type="molecule type" value="Genomic_DNA"/>
</dbReference>
<dbReference type="RefSeq" id="XP_020437350.1">
    <property type="nucleotide sequence ID" value="XM_020573233.1"/>
</dbReference>
<dbReference type="OMA" id="SRIMICH"/>
<comment type="caution">
    <text evidence="2">The sequence shown here is derived from an EMBL/GenBank/DDBJ whole genome shotgun (WGS) entry which is preliminary data.</text>
</comment>
<sequence>MNIGRMSVPFIQASQQIQPNYNYFSRTDIPCYSTRLNKKLVEDSTTQRLIAYLNSGLESSIHFALNALLSRSYQEKLTFTPPLKVVDIAAGHPSSTLLDAIIESVVKFEKKEDTTNNNDNDVTMEPTTTTTEYIMKISDNEEIIGKVVAILRNSILVQPNDQIIAQHATAITFLVEILYNHFKFRSSLLENSDDDKQKEKQKQKEGVVSNTTRYILEIISKIAKKLPLRTEESVRSSSGATITDNDLNHLTFNGAQLSMLKTTPPGLSKKILETLEMALFVYDNDEALLAAMETLDIITRSKATREQVDLILLKPIYEPLFETVTTTTTASSSSPSSSLEQQPTTTTTIATTSSPSTSSISTSSSTHTDSQSINTSQTSGEMMSLDSNNNSNNTPIVTTTTTTLQLKQQVTFEKRTMVERLIELLGHYANDIQLLSLNILCNLIKISQKSRIMICHCPGLLRHLCNLLAYKTGDHNMEMGKKAAAFLSQVSKEPLNLPALMPFEPTLAQIGLTDNPHTDVIISILIKYIK</sequence>
<protein>
    <submittedName>
        <fullName evidence="2">Uncharacterized protein</fullName>
    </submittedName>
</protein>
<dbReference type="Proteomes" id="UP000001396">
    <property type="component" value="Unassembled WGS sequence"/>
</dbReference>
<evidence type="ECO:0000256" key="1">
    <source>
        <dbReference type="SAM" id="MobiDB-lite"/>
    </source>
</evidence>
<dbReference type="FunCoup" id="D3B1R7">
    <property type="interactions" value="805"/>
</dbReference>
<feature type="compositionally biased region" description="Low complexity" evidence="1">
    <location>
        <begin position="327"/>
        <end position="373"/>
    </location>
</feature>
<evidence type="ECO:0000313" key="2">
    <source>
        <dbReference type="EMBL" id="EFA85241.1"/>
    </source>
</evidence>
<name>D3B1R7_HETP5</name>
<evidence type="ECO:0000313" key="3">
    <source>
        <dbReference type="Proteomes" id="UP000001396"/>
    </source>
</evidence>
<dbReference type="InterPro" id="IPR011989">
    <property type="entry name" value="ARM-like"/>
</dbReference>
<feature type="compositionally biased region" description="Low complexity" evidence="1">
    <location>
        <begin position="388"/>
        <end position="397"/>
    </location>
</feature>
<organism evidence="2 3">
    <name type="scientific">Heterostelium pallidum (strain ATCC 26659 / Pp 5 / PN500)</name>
    <name type="common">Cellular slime mold</name>
    <name type="synonym">Polysphondylium pallidum</name>
    <dbReference type="NCBI Taxonomy" id="670386"/>
    <lineage>
        <taxon>Eukaryota</taxon>
        <taxon>Amoebozoa</taxon>
        <taxon>Evosea</taxon>
        <taxon>Eumycetozoa</taxon>
        <taxon>Dictyostelia</taxon>
        <taxon>Acytosteliales</taxon>
        <taxon>Acytosteliaceae</taxon>
        <taxon>Heterostelium</taxon>
    </lineage>
</organism>
<dbReference type="SUPFAM" id="SSF48371">
    <property type="entry name" value="ARM repeat"/>
    <property type="match status" value="1"/>
</dbReference>
<keyword evidence="3" id="KW-1185">Reference proteome</keyword>
<accession>D3B1R7</accession>
<proteinExistence type="predicted"/>
<gene>
    <name evidence="2" type="ORF">PPL_02241</name>
</gene>
<dbReference type="Gene3D" id="1.25.10.10">
    <property type="entry name" value="Leucine-rich Repeat Variant"/>
    <property type="match status" value="1"/>
</dbReference>
<reference evidence="2 3" key="1">
    <citation type="journal article" date="2011" name="Genome Res.">
        <title>Phylogeny-wide analysis of social amoeba genomes highlights ancient origins for complex intercellular communication.</title>
        <authorList>
            <person name="Heidel A.J."/>
            <person name="Lawal H.M."/>
            <person name="Felder M."/>
            <person name="Schilde C."/>
            <person name="Helps N.R."/>
            <person name="Tunggal B."/>
            <person name="Rivero F."/>
            <person name="John U."/>
            <person name="Schleicher M."/>
            <person name="Eichinger L."/>
            <person name="Platzer M."/>
            <person name="Noegel A.A."/>
            <person name="Schaap P."/>
            <person name="Gloeckner G."/>
        </authorList>
    </citation>
    <scope>NUCLEOTIDE SEQUENCE [LARGE SCALE GENOMIC DNA]</scope>
    <source>
        <strain evidence="3">ATCC 26659 / Pp 5 / PN500</strain>
    </source>
</reference>
<dbReference type="AlphaFoldDB" id="D3B1R7"/>